<dbReference type="GO" id="GO:0005509">
    <property type="term" value="F:calcium ion binding"/>
    <property type="evidence" value="ECO:0007669"/>
    <property type="project" value="InterPro"/>
</dbReference>
<dbReference type="STRING" id="1116472.MGMO_28c00020"/>
<dbReference type="CDD" id="cd00063">
    <property type="entry name" value="FN3"/>
    <property type="match status" value="2"/>
</dbReference>
<dbReference type="Gene3D" id="2.60.40.10">
    <property type="entry name" value="Immunoglobulins"/>
    <property type="match status" value="6"/>
</dbReference>
<dbReference type="InterPro" id="IPR002126">
    <property type="entry name" value="Cadherin-like_dom"/>
</dbReference>
<sequence>MKFMDTRTAELAVTSNSVVSAWQNRYTQESKVNNKKEILRGRGIKSARHVFTLVTLVTSAAVCAVPDAPINIIDFPQRDFVSASGYSNDDKVVVRVIHDPLIYGAATGGTTGENAADWISPQGDPADAPGTFSGIVEVNHPGGACWKDQTPDIRPGDRIQIEVMQGTNIGRTDETIVQNITAKRPVQTAPGTIVVHGAAQDNVGVPLPISILEQRLVAPGELFQLNNKRTLRATSVAGSDGTLAYDPIGSANPNGINWTATYSGLSDADITIALGAESRGMWLGNALAPALETTVYEIGGAIAPGPGAPCTAPLEVLPPPAGSELVPPSIPAHLIASVDNSNTVTLDWDDSTDNVGVTAYGIYRNGTNIFTLSNPDGSAPAPSTFVDRNTPPGTYTYQVKAFDEVGNGSAFSNTADPITAVNRIDPGTFESLPQFHEPPLLPINIIAFPSRDFISPSGYQLDDKVTVEILRQGPDGSKIIVSSANGIIPTADGFAEVNHPGGACWEGVTPEIRAGDIVRTIAYNDSVTDNPDHIRSIDQTRIAGVTAFKPHIIQDETIPGLSNDGIVEIHGTALGADGQPLPLDQIEQRMIATRDHFDFNGRRSMRAALGSDGTLTYDAIASNNPMGVNWTATYTNLSADDVARMAGGTSSSTGKVFPGADTRIHWLGRDPALLNEATIFENSPDANPPGPAGPGCTRPLESIDTSKPTIPASFTATVIGNQVTFNWSPSTDDWYVAGYRIFDGTTPVANTGSSATSFTLNNVTPGPHNFKLSAFDTASPLGLGADSIAQISTGLGNLYGNMSDLASLSNPGGIVTSDVTPPTLATNLTGAVGTGNIAGNPVATIALTWTASTDNVGVDHYILHRNPSLHSSPLDITVAGDATSFTDGLDSAHLLINDSYTYTVEAFDAANNHSAQSASITLTVTDAPDNFAPSVPGTPIASVTNPDPVSGKDVAITWVASTDDIGVAGYGVYRNGSATPIATVNGSTLTYTDANLPAGTYTYTVDAFDSVGHRSAISALSGPAVIANDTPTGKHSLIGFPARDFISASGYYFPGHTFHFELIRGATKFISGQIQNTVGDLTGTLEVNHPGGTCWLGTTPDMHAGDVIRIVDETTGIAEQTTVANVTAERPIAINANTVVVHGTAQTADGQPIPVGQLENRLVTGSANLFELNGKRVLRAASAIADGVLAYDSPGSVNWTAAYTNLSVDDVFRAVGGTNAIGMVFPGAESRAVWLGKNPLAGNELTIFENGPGVIGGAAGAPCTAVFEGAIALASIDTASVNFPGTQFLPAPAISATQTVTLSNSGGVPLTVTNVYFAGANPGDFIRIGGSCPVSPGVLNVGQSCTVLVAFRPTAVGTRQANLSFSGNAANTTDLTVPLTGIGIGAEIIPAAQAPVALSAANVAPIAIPAINTGTNTVLAFTKTSIKFGTVTRNTSKDLTVTVKNIGNVAATLNLSKFRVNGARFSKVSTNCARLGVNRSCNVVVRYTAPAKSVTANGALSIIGVSGMLNTVTANLTANTR</sequence>
<evidence type="ECO:0000259" key="2">
    <source>
        <dbReference type="PROSITE" id="PS50853"/>
    </source>
</evidence>
<dbReference type="Proteomes" id="UP000017842">
    <property type="component" value="Unassembled WGS sequence"/>
</dbReference>
<dbReference type="SMART" id="SM00060">
    <property type="entry name" value="FN3"/>
    <property type="match status" value="3"/>
</dbReference>
<dbReference type="eggNOG" id="COG4733">
    <property type="taxonomic scope" value="Bacteria"/>
</dbReference>
<dbReference type="eggNOG" id="COG2133">
    <property type="taxonomic scope" value="Bacteria"/>
</dbReference>
<name>V5E126_9GAMM</name>
<dbReference type="PATRIC" id="fig|1116472.3.peg.891"/>
<dbReference type="SUPFAM" id="SSF49265">
    <property type="entry name" value="Fibronectin type III"/>
    <property type="match status" value="2"/>
</dbReference>
<feature type="domain" description="Cadherin" evidence="1">
    <location>
        <begin position="889"/>
        <end position="935"/>
    </location>
</feature>
<dbReference type="GO" id="GO:0016020">
    <property type="term" value="C:membrane"/>
    <property type="evidence" value="ECO:0007669"/>
    <property type="project" value="InterPro"/>
</dbReference>
<dbReference type="InterPro" id="IPR003961">
    <property type="entry name" value="FN3_dom"/>
</dbReference>
<keyword evidence="4" id="KW-1185">Reference proteome</keyword>
<dbReference type="InterPro" id="IPR036116">
    <property type="entry name" value="FN3_sf"/>
</dbReference>
<protein>
    <recommendedName>
        <fullName evidence="5">Choice-of-anchor D domain-containing protein</fullName>
    </recommendedName>
</protein>
<organism evidence="3 4">
    <name type="scientific">Methyloglobulus morosus KoM1</name>
    <dbReference type="NCBI Taxonomy" id="1116472"/>
    <lineage>
        <taxon>Bacteria</taxon>
        <taxon>Pseudomonadati</taxon>
        <taxon>Pseudomonadota</taxon>
        <taxon>Gammaproteobacteria</taxon>
        <taxon>Methylococcales</taxon>
        <taxon>Methylococcaceae</taxon>
        <taxon>Methyloglobulus</taxon>
    </lineage>
</organism>
<gene>
    <name evidence="3" type="ORF">MGMO_28c00020</name>
</gene>
<proteinExistence type="predicted"/>
<evidence type="ECO:0000313" key="4">
    <source>
        <dbReference type="Proteomes" id="UP000017842"/>
    </source>
</evidence>
<reference evidence="3 4" key="1">
    <citation type="journal article" date="2013" name="Genome Announc.">
        <title>Draft Genome Sequence of the Methanotrophic Gammaproteobacterium Methyloglobulus morosus DSM 22980 Strain KoM1.</title>
        <authorList>
            <person name="Poehlein A."/>
            <person name="Deutzmann J.S."/>
            <person name="Daniel R."/>
            <person name="Simeonova D.D."/>
        </authorList>
    </citation>
    <scope>NUCLEOTIDE SEQUENCE [LARGE SCALE GENOMIC DNA]</scope>
    <source>
        <strain evidence="3 4">KoM1</strain>
    </source>
</reference>
<dbReference type="PROSITE" id="PS50268">
    <property type="entry name" value="CADHERIN_2"/>
    <property type="match status" value="1"/>
</dbReference>
<feature type="domain" description="Fibronectin type-III" evidence="2">
    <location>
        <begin position="327"/>
        <end position="423"/>
    </location>
</feature>
<comment type="caution">
    <text evidence="3">The sequence shown here is derived from an EMBL/GenBank/DDBJ whole genome shotgun (WGS) entry which is preliminary data.</text>
</comment>
<evidence type="ECO:0000313" key="3">
    <source>
        <dbReference type="EMBL" id="ESS73256.1"/>
    </source>
</evidence>
<evidence type="ECO:0000259" key="1">
    <source>
        <dbReference type="PROSITE" id="PS50268"/>
    </source>
</evidence>
<dbReference type="GO" id="GO:0007156">
    <property type="term" value="P:homophilic cell adhesion via plasma membrane adhesion molecules"/>
    <property type="evidence" value="ECO:0007669"/>
    <property type="project" value="InterPro"/>
</dbReference>
<dbReference type="EMBL" id="AYLO01000028">
    <property type="protein sequence ID" value="ESS73256.1"/>
    <property type="molecule type" value="Genomic_DNA"/>
</dbReference>
<dbReference type="NCBIfam" id="NF012200">
    <property type="entry name" value="choice_anch_D"/>
    <property type="match status" value="2"/>
</dbReference>
<evidence type="ECO:0008006" key="5">
    <source>
        <dbReference type="Google" id="ProtNLM"/>
    </source>
</evidence>
<dbReference type="InterPro" id="IPR013783">
    <property type="entry name" value="Ig-like_fold"/>
</dbReference>
<dbReference type="PROSITE" id="PS50853">
    <property type="entry name" value="FN3"/>
    <property type="match status" value="1"/>
</dbReference>
<accession>V5E126</accession>